<dbReference type="SUPFAM" id="SSF143100">
    <property type="entry name" value="TTHA1013/TTHA0281-like"/>
    <property type="match status" value="1"/>
</dbReference>
<proteinExistence type="predicted"/>
<dbReference type="RefSeq" id="WP_406793402.1">
    <property type="nucleotide sequence ID" value="NZ_JBJHZX010000028.1"/>
</dbReference>
<gene>
    <name evidence="2" type="ORF">ACJDU8_17280</name>
</gene>
<dbReference type="Proteomes" id="UP001623660">
    <property type="component" value="Unassembled WGS sequence"/>
</dbReference>
<dbReference type="EMBL" id="JBJHZX010000028">
    <property type="protein sequence ID" value="MFL0197297.1"/>
    <property type="molecule type" value="Genomic_DNA"/>
</dbReference>
<dbReference type="Gene3D" id="3.30.160.250">
    <property type="match status" value="1"/>
</dbReference>
<dbReference type="InterPro" id="IPR051404">
    <property type="entry name" value="TA_system_antitoxin"/>
</dbReference>
<sequence>MDKYMYPALFEAYDDGGYTVSFPDLSGCITEGDSLPEALAMAKEALELFLWNIEDDNEEIPAPTPPEKIKIQPRSFVVPIEADMLLIRAKMDNKTVNTTVTMPKWLKYQAEKKKINFSHVLQAALKDQLNIKN</sequence>
<accession>A0ABW8SNQ6</accession>
<comment type="caution">
    <text evidence="2">The sequence shown here is derived from an EMBL/GenBank/DDBJ whole genome shotgun (WGS) entry which is preliminary data.</text>
</comment>
<reference evidence="2 3" key="1">
    <citation type="submission" date="2024-11" db="EMBL/GenBank/DDBJ databases">
        <authorList>
            <person name="Heng Y.C."/>
            <person name="Lim A.C.H."/>
            <person name="Lee J.K.Y."/>
            <person name="Kittelmann S."/>
        </authorList>
    </citation>
    <scope>NUCLEOTIDE SEQUENCE [LARGE SCALE GENOMIC DNA]</scope>
    <source>
        <strain evidence="2 3">WILCCON 0269</strain>
    </source>
</reference>
<evidence type="ECO:0000259" key="1">
    <source>
        <dbReference type="Pfam" id="PF15919"/>
    </source>
</evidence>
<feature type="domain" description="HicB-like antitoxin of toxin-antitoxin system" evidence="1">
    <location>
        <begin position="6"/>
        <end position="107"/>
    </location>
</feature>
<dbReference type="Pfam" id="PF15919">
    <property type="entry name" value="HicB_lk_antitox"/>
    <property type="match status" value="1"/>
</dbReference>
<keyword evidence="3" id="KW-1185">Reference proteome</keyword>
<evidence type="ECO:0000313" key="3">
    <source>
        <dbReference type="Proteomes" id="UP001623660"/>
    </source>
</evidence>
<organism evidence="2 3">
    <name type="scientific">Candidatus Clostridium eludens</name>
    <dbReference type="NCBI Taxonomy" id="3381663"/>
    <lineage>
        <taxon>Bacteria</taxon>
        <taxon>Bacillati</taxon>
        <taxon>Bacillota</taxon>
        <taxon>Clostridia</taxon>
        <taxon>Eubacteriales</taxon>
        <taxon>Clostridiaceae</taxon>
        <taxon>Clostridium</taxon>
    </lineage>
</organism>
<dbReference type="PANTHER" id="PTHR34504">
    <property type="entry name" value="ANTITOXIN HICB"/>
    <property type="match status" value="1"/>
</dbReference>
<dbReference type="PANTHER" id="PTHR34504:SF4">
    <property type="entry name" value="ANTITOXIN HICB"/>
    <property type="match status" value="1"/>
</dbReference>
<protein>
    <submittedName>
        <fullName evidence="2">Type II toxin-antitoxin system HicB family antitoxin</fullName>
    </submittedName>
</protein>
<dbReference type="InterPro" id="IPR031807">
    <property type="entry name" value="HicB-like"/>
</dbReference>
<name>A0ABW8SNQ6_9CLOT</name>
<dbReference type="InterPro" id="IPR035069">
    <property type="entry name" value="TTHA1013/TTHA0281-like"/>
</dbReference>
<evidence type="ECO:0000313" key="2">
    <source>
        <dbReference type="EMBL" id="MFL0197297.1"/>
    </source>
</evidence>